<protein>
    <recommendedName>
        <fullName evidence="3">glutamate--tRNA ligase</fullName>
        <ecNumber evidence="3">6.1.1.17</ecNumber>
    </recommendedName>
    <alternativeName>
        <fullName evidence="11">Glutamyl-tRNA synthetase</fullName>
    </alternativeName>
</protein>
<evidence type="ECO:0000256" key="13">
    <source>
        <dbReference type="RuleBase" id="RU363037"/>
    </source>
</evidence>
<name>A0A316UC44_9BASI</name>
<evidence type="ECO:0000256" key="5">
    <source>
        <dbReference type="ARBA" id="ARBA00022553"/>
    </source>
</evidence>
<dbReference type="Pfam" id="PF03950">
    <property type="entry name" value="tRNA-synt_1c_C"/>
    <property type="match status" value="1"/>
</dbReference>
<dbReference type="InterPro" id="IPR001412">
    <property type="entry name" value="aa-tRNA-synth_I_CS"/>
</dbReference>
<dbReference type="GO" id="GO:0005829">
    <property type="term" value="C:cytosol"/>
    <property type="evidence" value="ECO:0007669"/>
    <property type="project" value="TreeGrafter"/>
</dbReference>
<dbReference type="Gene3D" id="1.10.1160.10">
    <property type="entry name" value="Glutamyl-trna Synthetase, Domain 2"/>
    <property type="match status" value="1"/>
</dbReference>
<keyword evidence="7 13" id="KW-0547">Nucleotide-binding</keyword>
<sequence>MAADIPPTIRLDAAAKTSTTVLLPLAIAHYLSETLPQPIHIEWEGGIQQGASLQPGTPEGAQSVYGPEDVAKWLVNNYAHTGIGGKDQAHSQQISSQIAQALSLPTLPFASVAGESDKLDDHLALRTFLVGHSLTAADLAIWAGIKGSPPLMGLLKKGSHVHFGRWYSHLDTICKGASAALVEAKSAKSKAASATKKEGGATAGNAPMQSKSFDVFLPSAKDGEVVTRFPPEPSGYLHLGHTKAAILNQYFARQYHGRLIIRFDDTNPSKEKAEYQDAIIEDLALLGIKADQQTFTSDYFDVLYQMVIKLVKQGDAYADDTPQEDMRAQRMDGLPSARRDLSVEDTLARFAEMCTGSEEGRKWCLRARMSVDDPNKAMRDPVIYRCNADTVHHRTGTQWKVYPTYDFACPVVDSLEGVTHALRTNEYRDRNPQFAWFIEKLKLRNVEIWDFGRMNFQYTLLSKRKLTWFVDQGKVTGWDDPRFPTVRGIRRRGMTIEALQQFILATGPSQQIINMEWDQIWTLNKRIIDPVVPRFTAIVSADKVKCTIAGAPPAHEKAVPKHKKNLDIGNKTTVYDPVIYVEQEDAQSFAIDEEVTMMDWGNIYVRSKEVDQAGKVTSIEMEANFDGDFKKTKKKVHWLADSSSRPLIPVELLDFDYLITKPKLEEDDKFEDYVTPVSEFKVDAVADANISELKEGDKIQFERNGYYILDKIPSSGPRKFIKIPDGKVEGAKSKAAAASGQGDGGDPEAKKRQAAAERAAKKAQGNPEKKQKTNVPKGVQKQQGTGGAGAADKAFPELMSGSGEDNIKMYAMKRVAEDIPTPVTSE</sequence>
<dbReference type="STRING" id="1684307.A0A316UC44"/>
<keyword evidence="9 13" id="KW-0648">Protein biosynthesis</keyword>
<dbReference type="EMBL" id="KZ819322">
    <property type="protein sequence ID" value="PWN22722.1"/>
    <property type="molecule type" value="Genomic_DNA"/>
</dbReference>
<dbReference type="GeneID" id="37012535"/>
<evidence type="ECO:0000313" key="19">
    <source>
        <dbReference type="Proteomes" id="UP000245942"/>
    </source>
</evidence>
<dbReference type="PANTHER" id="PTHR43097">
    <property type="entry name" value="GLUTAMINE-TRNA LIGASE"/>
    <property type="match status" value="1"/>
</dbReference>
<dbReference type="AlphaFoldDB" id="A0A316UC44"/>
<evidence type="ECO:0000256" key="4">
    <source>
        <dbReference type="ARBA" id="ARBA00022490"/>
    </source>
</evidence>
<dbReference type="FunFam" id="3.90.800.10:FF:000001">
    <property type="entry name" value="Glutamine--tRNA ligase"/>
    <property type="match status" value="1"/>
</dbReference>
<keyword evidence="6 13" id="KW-0436">Ligase</keyword>
<dbReference type="GO" id="GO:0005524">
    <property type="term" value="F:ATP binding"/>
    <property type="evidence" value="ECO:0007669"/>
    <property type="project" value="UniProtKB-KW"/>
</dbReference>
<dbReference type="Gene3D" id="3.40.50.620">
    <property type="entry name" value="HUPs"/>
    <property type="match status" value="1"/>
</dbReference>
<evidence type="ECO:0000256" key="1">
    <source>
        <dbReference type="ARBA" id="ARBA00004496"/>
    </source>
</evidence>
<dbReference type="SUPFAM" id="SSF50715">
    <property type="entry name" value="Ribosomal protein L25-like"/>
    <property type="match status" value="1"/>
</dbReference>
<dbReference type="GO" id="GO:0006424">
    <property type="term" value="P:glutamyl-tRNA aminoacylation"/>
    <property type="evidence" value="ECO:0007669"/>
    <property type="project" value="InterPro"/>
</dbReference>
<dbReference type="NCBIfam" id="TIGR00463">
    <property type="entry name" value="gltX_arch"/>
    <property type="match status" value="1"/>
</dbReference>
<dbReference type="FunFam" id="3.40.50.620:FF:000037">
    <property type="entry name" value="Glutamine--tRNA ligase cytoplasmic"/>
    <property type="match status" value="1"/>
</dbReference>
<dbReference type="Pfam" id="PF00749">
    <property type="entry name" value="tRNA-synt_1c"/>
    <property type="match status" value="1"/>
</dbReference>
<dbReference type="OrthoDB" id="10250478at2759"/>
<keyword evidence="4" id="KW-0963">Cytoplasm</keyword>
<evidence type="ECO:0000256" key="7">
    <source>
        <dbReference type="ARBA" id="ARBA00022741"/>
    </source>
</evidence>
<dbReference type="InterPro" id="IPR000924">
    <property type="entry name" value="Glu/Gln-tRNA-synth"/>
</dbReference>
<dbReference type="InterPro" id="IPR020058">
    <property type="entry name" value="Glu/Gln-tRNA-synth_Ib_cat-dom"/>
</dbReference>
<accession>A0A316UC44</accession>
<dbReference type="RefSeq" id="XP_025349882.1">
    <property type="nucleotide sequence ID" value="XM_025490801.1"/>
</dbReference>
<evidence type="ECO:0000256" key="12">
    <source>
        <dbReference type="ARBA" id="ARBA00048351"/>
    </source>
</evidence>
<dbReference type="InterPro" id="IPR036282">
    <property type="entry name" value="Glutathione-S-Trfase_C_sf"/>
</dbReference>
<dbReference type="InterPro" id="IPR014729">
    <property type="entry name" value="Rossmann-like_a/b/a_fold"/>
</dbReference>
<comment type="catalytic activity">
    <reaction evidence="12">
        <text>tRNA(Glu) + L-glutamate + ATP = L-glutamyl-tRNA(Glu) + AMP + diphosphate</text>
        <dbReference type="Rhea" id="RHEA:23540"/>
        <dbReference type="Rhea" id="RHEA-COMP:9663"/>
        <dbReference type="Rhea" id="RHEA-COMP:9680"/>
        <dbReference type="ChEBI" id="CHEBI:29985"/>
        <dbReference type="ChEBI" id="CHEBI:30616"/>
        <dbReference type="ChEBI" id="CHEBI:33019"/>
        <dbReference type="ChEBI" id="CHEBI:78442"/>
        <dbReference type="ChEBI" id="CHEBI:78520"/>
        <dbReference type="ChEBI" id="CHEBI:456215"/>
        <dbReference type="EC" id="6.1.1.17"/>
    </reaction>
</comment>
<dbReference type="InterPro" id="IPR049437">
    <property type="entry name" value="tRNA-synt_1c_C2"/>
</dbReference>
<dbReference type="HAMAP" id="MF_02076">
    <property type="entry name" value="Glu_tRNA_synth_type2"/>
    <property type="match status" value="1"/>
</dbReference>
<dbReference type="InterPro" id="IPR020056">
    <property type="entry name" value="Rbsml_bL25/Gln-tRNA_synth_N"/>
</dbReference>
<dbReference type="InterPro" id="IPR004526">
    <property type="entry name" value="Glu-tRNA-synth_arc/euk"/>
</dbReference>
<comment type="similarity">
    <text evidence="2">Belongs to the class-I aminoacyl-tRNA synthetase family. Glutamate--tRNA ligase type 2 subfamily.</text>
</comment>
<dbReference type="EC" id="6.1.1.17" evidence="3"/>
<gene>
    <name evidence="18" type="ORF">BCV69DRAFT_266083</name>
</gene>
<dbReference type="Proteomes" id="UP000245942">
    <property type="component" value="Unassembled WGS sequence"/>
</dbReference>
<dbReference type="InterPro" id="IPR011035">
    <property type="entry name" value="Ribosomal_bL25/Gln-tRNA_synth"/>
</dbReference>
<dbReference type="Gene3D" id="3.40.30.70">
    <property type="match status" value="1"/>
</dbReference>
<dbReference type="GO" id="GO:0017102">
    <property type="term" value="C:methionyl glutamyl tRNA synthetase complex"/>
    <property type="evidence" value="ECO:0007669"/>
    <property type="project" value="TreeGrafter"/>
</dbReference>
<feature type="compositionally biased region" description="Basic and acidic residues" evidence="14">
    <location>
        <begin position="747"/>
        <end position="760"/>
    </location>
</feature>
<dbReference type="Gene3D" id="3.90.800.10">
    <property type="entry name" value="Glutamyl-tRNA Synthetase, Domain 3"/>
    <property type="match status" value="1"/>
</dbReference>
<dbReference type="Pfam" id="PF20974">
    <property type="entry name" value="tRNA-synt_1c_C2"/>
    <property type="match status" value="1"/>
</dbReference>
<dbReference type="SUPFAM" id="SSF52374">
    <property type="entry name" value="Nucleotidylyl transferase"/>
    <property type="match status" value="1"/>
</dbReference>
<evidence type="ECO:0000259" key="17">
    <source>
        <dbReference type="Pfam" id="PF20974"/>
    </source>
</evidence>
<dbReference type="PANTHER" id="PTHR43097:SF5">
    <property type="entry name" value="GLUTAMATE--TRNA LIGASE"/>
    <property type="match status" value="1"/>
</dbReference>
<feature type="domain" description="Glutamyl/glutaminyl-tRNA synthetase class Ib anti-codon binding" evidence="16">
    <location>
        <begin position="533"/>
        <end position="622"/>
    </location>
</feature>
<dbReference type="FunFam" id="1.10.1160.10:FF:000001">
    <property type="entry name" value="Glutamine--tRNA ligase"/>
    <property type="match status" value="1"/>
</dbReference>
<dbReference type="Gene3D" id="2.40.240.10">
    <property type="entry name" value="Ribosomal Protein L25, Chain P"/>
    <property type="match status" value="2"/>
</dbReference>
<dbReference type="InterPro" id="IPR050132">
    <property type="entry name" value="Gln/Glu-tRNA_Ligase"/>
</dbReference>
<reference evidence="18 19" key="1">
    <citation type="journal article" date="2018" name="Mol. Biol. Evol.">
        <title>Broad Genomic Sampling Reveals a Smut Pathogenic Ancestry of the Fungal Clade Ustilaginomycotina.</title>
        <authorList>
            <person name="Kijpornyongpan T."/>
            <person name="Mondo S.J."/>
            <person name="Barry K."/>
            <person name="Sandor L."/>
            <person name="Lee J."/>
            <person name="Lipzen A."/>
            <person name="Pangilinan J."/>
            <person name="LaButti K."/>
            <person name="Hainaut M."/>
            <person name="Henrissat B."/>
            <person name="Grigoriev I.V."/>
            <person name="Spatafora J.W."/>
            <person name="Aime M.C."/>
        </authorList>
    </citation>
    <scope>NUCLEOTIDE SEQUENCE [LARGE SCALE GENOMIC DNA]</scope>
    <source>
        <strain evidence="18 19">MCA 4718</strain>
    </source>
</reference>
<feature type="domain" description="tRNA synthetases class I (E and Q) anti-codon binding" evidence="17">
    <location>
        <begin position="635"/>
        <end position="710"/>
    </location>
</feature>
<evidence type="ECO:0000256" key="6">
    <source>
        <dbReference type="ARBA" id="ARBA00022598"/>
    </source>
</evidence>
<feature type="region of interest" description="Disordered" evidence="14">
    <location>
        <begin position="732"/>
        <end position="804"/>
    </location>
</feature>
<dbReference type="PRINTS" id="PR00987">
    <property type="entry name" value="TRNASYNTHGLU"/>
</dbReference>
<comment type="subcellular location">
    <subcellularLocation>
        <location evidence="1">Cytoplasm</location>
    </subcellularLocation>
</comment>
<evidence type="ECO:0000259" key="15">
    <source>
        <dbReference type="Pfam" id="PF00749"/>
    </source>
</evidence>
<evidence type="ECO:0000256" key="2">
    <source>
        <dbReference type="ARBA" id="ARBA00008927"/>
    </source>
</evidence>
<evidence type="ECO:0000256" key="8">
    <source>
        <dbReference type="ARBA" id="ARBA00022840"/>
    </source>
</evidence>
<evidence type="ECO:0000256" key="11">
    <source>
        <dbReference type="ARBA" id="ARBA00030865"/>
    </source>
</evidence>
<evidence type="ECO:0000256" key="9">
    <source>
        <dbReference type="ARBA" id="ARBA00022917"/>
    </source>
</evidence>
<dbReference type="FunFam" id="2.40.240.10:FF:000004">
    <property type="entry name" value="Glutamyl-tRNA synthetase, cytoplasmic"/>
    <property type="match status" value="1"/>
</dbReference>
<evidence type="ECO:0000256" key="3">
    <source>
        <dbReference type="ARBA" id="ARBA00012835"/>
    </source>
</evidence>
<evidence type="ECO:0000256" key="10">
    <source>
        <dbReference type="ARBA" id="ARBA00023146"/>
    </source>
</evidence>
<evidence type="ECO:0000259" key="16">
    <source>
        <dbReference type="Pfam" id="PF03950"/>
    </source>
</evidence>
<keyword evidence="8 13" id="KW-0067">ATP-binding</keyword>
<dbReference type="InterPro" id="IPR020059">
    <property type="entry name" value="Glu/Gln-tRNA-synth_Ib_codon-bd"/>
</dbReference>
<dbReference type="Gene3D" id="1.20.1050.10">
    <property type="match status" value="1"/>
</dbReference>
<keyword evidence="10 13" id="KW-0030">Aminoacyl-tRNA synthetase</keyword>
<evidence type="ECO:0000256" key="14">
    <source>
        <dbReference type="SAM" id="MobiDB-lite"/>
    </source>
</evidence>
<dbReference type="GO" id="GO:0004818">
    <property type="term" value="F:glutamate-tRNA ligase activity"/>
    <property type="evidence" value="ECO:0007669"/>
    <property type="project" value="UniProtKB-EC"/>
</dbReference>
<dbReference type="PROSITE" id="PS00178">
    <property type="entry name" value="AA_TRNA_LIGASE_I"/>
    <property type="match status" value="1"/>
</dbReference>
<evidence type="ECO:0000313" key="18">
    <source>
        <dbReference type="EMBL" id="PWN22722.1"/>
    </source>
</evidence>
<feature type="domain" description="Glutamyl/glutaminyl-tRNA synthetase class Ib catalytic" evidence="15">
    <location>
        <begin position="224"/>
        <end position="528"/>
    </location>
</feature>
<dbReference type="SUPFAM" id="SSF47616">
    <property type="entry name" value="GST C-terminal domain-like"/>
    <property type="match status" value="1"/>
</dbReference>
<organism evidence="18 19">
    <name type="scientific">Pseudomicrostroma glucosiphilum</name>
    <dbReference type="NCBI Taxonomy" id="1684307"/>
    <lineage>
        <taxon>Eukaryota</taxon>
        <taxon>Fungi</taxon>
        <taxon>Dikarya</taxon>
        <taxon>Basidiomycota</taxon>
        <taxon>Ustilaginomycotina</taxon>
        <taxon>Exobasidiomycetes</taxon>
        <taxon>Microstromatales</taxon>
        <taxon>Microstromatales incertae sedis</taxon>
        <taxon>Pseudomicrostroma</taxon>
    </lineage>
</organism>
<keyword evidence="5" id="KW-0597">Phosphoprotein</keyword>
<dbReference type="InterPro" id="IPR020061">
    <property type="entry name" value="Glu_tRNA_lig_a-bdl"/>
</dbReference>
<keyword evidence="19" id="KW-1185">Reference proteome</keyword>
<proteinExistence type="inferred from homology"/>